<proteinExistence type="inferred from homology"/>
<dbReference type="PANTHER" id="PTHR35089">
    <property type="entry name" value="CHAPERONE PROTEIN SKP"/>
    <property type="match status" value="1"/>
</dbReference>
<dbReference type="InterPro" id="IPR005632">
    <property type="entry name" value="Chaperone_Skp"/>
</dbReference>
<evidence type="ECO:0000256" key="3">
    <source>
        <dbReference type="SAM" id="Coils"/>
    </source>
</evidence>
<accession>A0A7K1KPW1</accession>
<keyword evidence="2 4" id="KW-0732">Signal</keyword>
<keyword evidence="6" id="KW-1185">Reference proteome</keyword>
<gene>
    <name evidence="5" type="ORF">GKC30_10770</name>
</gene>
<dbReference type="Pfam" id="PF03938">
    <property type="entry name" value="OmpH"/>
    <property type="match status" value="1"/>
</dbReference>
<dbReference type="RefSeq" id="WP_155934744.1">
    <property type="nucleotide sequence ID" value="NZ_WODC01000007.1"/>
</dbReference>
<feature type="signal peptide" evidence="4">
    <location>
        <begin position="1"/>
        <end position="21"/>
    </location>
</feature>
<name>A0A7K1KPW1_9BACT</name>
<evidence type="ECO:0000313" key="6">
    <source>
        <dbReference type="Proteomes" id="UP000461162"/>
    </source>
</evidence>
<organism evidence="5 6">
    <name type="scientific">Pseudodesulfovibrio alkaliphilus</name>
    <dbReference type="NCBI Taxonomy" id="2661613"/>
    <lineage>
        <taxon>Bacteria</taxon>
        <taxon>Pseudomonadati</taxon>
        <taxon>Thermodesulfobacteriota</taxon>
        <taxon>Desulfovibrionia</taxon>
        <taxon>Desulfovibrionales</taxon>
        <taxon>Desulfovibrionaceae</taxon>
    </lineage>
</organism>
<evidence type="ECO:0000256" key="2">
    <source>
        <dbReference type="ARBA" id="ARBA00022729"/>
    </source>
</evidence>
<evidence type="ECO:0000256" key="4">
    <source>
        <dbReference type="SAM" id="SignalP"/>
    </source>
</evidence>
<dbReference type="GO" id="GO:0005829">
    <property type="term" value="C:cytosol"/>
    <property type="evidence" value="ECO:0007669"/>
    <property type="project" value="TreeGrafter"/>
</dbReference>
<comment type="similarity">
    <text evidence="1">Belongs to the Skp family.</text>
</comment>
<dbReference type="EMBL" id="WODC01000007">
    <property type="protein sequence ID" value="MUM78117.1"/>
    <property type="molecule type" value="Genomic_DNA"/>
</dbReference>
<dbReference type="GO" id="GO:0050821">
    <property type="term" value="P:protein stabilization"/>
    <property type="evidence" value="ECO:0007669"/>
    <property type="project" value="TreeGrafter"/>
</dbReference>
<sequence>MKKVLFLAIACVLLFHSAAFAETKIGVFNMQAVMVNCDYGKAVAAKLKAQFEPLEKSLEKEAQDIQRLEDELRNQDMALKLDAKQDKQREFRRITRDYQDSVAAYRQKMQAAQQELGQPVLEKIIKVMAEYARANNYTAIFEMGSSGVSYVAEGVDITDNLVEELNKLKKAGK</sequence>
<keyword evidence="3" id="KW-0175">Coiled coil</keyword>
<dbReference type="Gene3D" id="3.30.910.20">
    <property type="entry name" value="Skp domain"/>
    <property type="match status" value="1"/>
</dbReference>
<dbReference type="SUPFAM" id="SSF111384">
    <property type="entry name" value="OmpH-like"/>
    <property type="match status" value="1"/>
</dbReference>
<dbReference type="Proteomes" id="UP000461162">
    <property type="component" value="Unassembled WGS sequence"/>
</dbReference>
<dbReference type="AlphaFoldDB" id="A0A7K1KPW1"/>
<feature type="chain" id="PRO_5029776808" evidence="4">
    <location>
        <begin position="22"/>
        <end position="173"/>
    </location>
</feature>
<evidence type="ECO:0000256" key="1">
    <source>
        <dbReference type="ARBA" id="ARBA00009091"/>
    </source>
</evidence>
<feature type="coiled-coil region" evidence="3">
    <location>
        <begin position="51"/>
        <end position="115"/>
    </location>
</feature>
<dbReference type="InterPro" id="IPR024930">
    <property type="entry name" value="Skp_dom_sf"/>
</dbReference>
<comment type="caution">
    <text evidence="5">The sequence shown here is derived from an EMBL/GenBank/DDBJ whole genome shotgun (WGS) entry which is preliminary data.</text>
</comment>
<protein>
    <submittedName>
        <fullName evidence="5">OmpH family outer membrane protein</fullName>
    </submittedName>
</protein>
<dbReference type="GO" id="GO:0051082">
    <property type="term" value="F:unfolded protein binding"/>
    <property type="evidence" value="ECO:0007669"/>
    <property type="project" value="InterPro"/>
</dbReference>
<evidence type="ECO:0000313" key="5">
    <source>
        <dbReference type="EMBL" id="MUM78117.1"/>
    </source>
</evidence>
<dbReference type="PANTHER" id="PTHR35089:SF1">
    <property type="entry name" value="CHAPERONE PROTEIN SKP"/>
    <property type="match status" value="1"/>
</dbReference>
<reference evidence="5 6" key="1">
    <citation type="submission" date="2019-11" db="EMBL/GenBank/DDBJ databases">
        <title>Pseudodesulfovibrio alkaliphilus, sp. nov., an alkaliphilic sulfate-reducing bacteria from mud volcano of Taman peninsula, Russia.</title>
        <authorList>
            <person name="Frolova A."/>
            <person name="Merkel A.Y."/>
            <person name="Slobodkin A.I."/>
        </authorList>
    </citation>
    <scope>NUCLEOTIDE SEQUENCE [LARGE SCALE GENOMIC DNA]</scope>
    <source>
        <strain evidence="5 6">F-1</strain>
    </source>
</reference>
<dbReference type="SMART" id="SM00935">
    <property type="entry name" value="OmpH"/>
    <property type="match status" value="1"/>
</dbReference>